<evidence type="ECO:0000313" key="3">
    <source>
        <dbReference type="Proteomes" id="UP000006906"/>
    </source>
</evidence>
<dbReference type="GeneID" id="5728406"/>
<dbReference type="RefSeq" id="XP_042922641.1">
    <property type="nucleotide sequence ID" value="XM_043064074.1"/>
</dbReference>
<evidence type="ECO:0000313" key="2">
    <source>
        <dbReference type="EMBL" id="PNW80671.1"/>
    </source>
</evidence>
<protein>
    <submittedName>
        <fullName evidence="2">Uncharacterized protein</fullName>
    </submittedName>
</protein>
<dbReference type="Gramene" id="PNW80671">
    <property type="protein sequence ID" value="PNW80671"/>
    <property type="gene ID" value="CHLRE_07g325745v5"/>
</dbReference>
<dbReference type="AlphaFoldDB" id="A0A2K3DJH4"/>
<dbReference type="KEGG" id="cre:CHLRE_07g325745v5"/>
<sequence length="141" mass="14373">MPMASATASSSSLQRGSRLPSRQQSPAAAAAAGSVAGAKATASLLLCVVLLGTCGLGRAAPAGAAADDTRCRGALKLQTDPAVQAFKKCADKTPIPIDCCLKMIPFAPYADCLQLPTYKSMADSFLAPTVTVDRALRECLG</sequence>
<proteinExistence type="predicted"/>
<dbReference type="Proteomes" id="UP000006906">
    <property type="component" value="Chromosome 7"/>
</dbReference>
<dbReference type="InParanoid" id="A0A2K3DJH4"/>
<dbReference type="ExpressionAtlas" id="A0A2K3DJH4">
    <property type="expression patterns" value="baseline and differential"/>
</dbReference>
<dbReference type="OrthoDB" id="540767at2759"/>
<name>A0A2K3DJH4_CHLRE</name>
<reference evidence="2 3" key="1">
    <citation type="journal article" date="2007" name="Science">
        <title>The Chlamydomonas genome reveals the evolution of key animal and plant functions.</title>
        <authorList>
            <person name="Merchant S.S."/>
            <person name="Prochnik S.E."/>
            <person name="Vallon O."/>
            <person name="Harris E.H."/>
            <person name="Karpowicz S.J."/>
            <person name="Witman G.B."/>
            <person name="Terry A."/>
            <person name="Salamov A."/>
            <person name="Fritz-Laylin L.K."/>
            <person name="Marechal-Drouard L."/>
            <person name="Marshall W.F."/>
            <person name="Qu L.H."/>
            <person name="Nelson D.R."/>
            <person name="Sanderfoot A.A."/>
            <person name="Spalding M.H."/>
            <person name="Kapitonov V.V."/>
            <person name="Ren Q."/>
            <person name="Ferris P."/>
            <person name="Lindquist E."/>
            <person name="Shapiro H."/>
            <person name="Lucas S.M."/>
            <person name="Grimwood J."/>
            <person name="Schmutz J."/>
            <person name="Cardol P."/>
            <person name="Cerutti H."/>
            <person name="Chanfreau G."/>
            <person name="Chen C.L."/>
            <person name="Cognat V."/>
            <person name="Croft M.T."/>
            <person name="Dent R."/>
            <person name="Dutcher S."/>
            <person name="Fernandez E."/>
            <person name="Fukuzawa H."/>
            <person name="Gonzalez-Ballester D."/>
            <person name="Gonzalez-Halphen D."/>
            <person name="Hallmann A."/>
            <person name="Hanikenne M."/>
            <person name="Hippler M."/>
            <person name="Inwood W."/>
            <person name="Jabbari K."/>
            <person name="Kalanon M."/>
            <person name="Kuras R."/>
            <person name="Lefebvre P.A."/>
            <person name="Lemaire S.D."/>
            <person name="Lobanov A.V."/>
            <person name="Lohr M."/>
            <person name="Manuell A."/>
            <person name="Meier I."/>
            <person name="Mets L."/>
            <person name="Mittag M."/>
            <person name="Mittelmeier T."/>
            <person name="Moroney J.V."/>
            <person name="Moseley J."/>
            <person name="Napoli C."/>
            <person name="Nedelcu A.M."/>
            <person name="Niyogi K."/>
            <person name="Novoselov S.V."/>
            <person name="Paulsen I.T."/>
            <person name="Pazour G."/>
            <person name="Purton S."/>
            <person name="Ral J.P."/>
            <person name="Riano-Pachon D.M."/>
            <person name="Riekhof W."/>
            <person name="Rymarquis L."/>
            <person name="Schroda M."/>
            <person name="Stern D."/>
            <person name="Umen J."/>
            <person name="Willows R."/>
            <person name="Wilson N."/>
            <person name="Zimmer S.L."/>
            <person name="Allmer J."/>
            <person name="Balk J."/>
            <person name="Bisova K."/>
            <person name="Chen C.J."/>
            <person name="Elias M."/>
            <person name="Gendler K."/>
            <person name="Hauser C."/>
            <person name="Lamb M.R."/>
            <person name="Ledford H."/>
            <person name="Long J.C."/>
            <person name="Minagawa J."/>
            <person name="Page M.D."/>
            <person name="Pan J."/>
            <person name="Pootakham W."/>
            <person name="Roje S."/>
            <person name="Rose A."/>
            <person name="Stahlberg E."/>
            <person name="Terauchi A.M."/>
            <person name="Yang P."/>
            <person name="Ball S."/>
            <person name="Bowler C."/>
            <person name="Dieckmann C.L."/>
            <person name="Gladyshev V.N."/>
            <person name="Green P."/>
            <person name="Jorgensen R."/>
            <person name="Mayfield S."/>
            <person name="Mueller-Roeber B."/>
            <person name="Rajamani S."/>
            <person name="Sayre R.T."/>
            <person name="Brokstein P."/>
            <person name="Dubchak I."/>
            <person name="Goodstein D."/>
            <person name="Hornick L."/>
            <person name="Huang Y.W."/>
            <person name="Jhaveri J."/>
            <person name="Luo Y."/>
            <person name="Martinez D."/>
            <person name="Ngau W.C."/>
            <person name="Otillar B."/>
            <person name="Poliakov A."/>
            <person name="Porter A."/>
            <person name="Szajkowski L."/>
            <person name="Werner G."/>
            <person name="Zhou K."/>
            <person name="Grigoriev I.V."/>
            <person name="Rokhsar D.S."/>
            <person name="Grossman A.R."/>
        </authorList>
    </citation>
    <scope>NUCLEOTIDE SEQUENCE [LARGE SCALE GENOMIC DNA]</scope>
    <source>
        <strain evidence="3">CC-503</strain>
    </source>
</reference>
<organism evidence="2 3">
    <name type="scientific">Chlamydomonas reinhardtii</name>
    <name type="common">Chlamydomonas smithii</name>
    <dbReference type="NCBI Taxonomy" id="3055"/>
    <lineage>
        <taxon>Eukaryota</taxon>
        <taxon>Viridiplantae</taxon>
        <taxon>Chlorophyta</taxon>
        <taxon>core chlorophytes</taxon>
        <taxon>Chlorophyceae</taxon>
        <taxon>CS clade</taxon>
        <taxon>Chlamydomonadales</taxon>
        <taxon>Chlamydomonadaceae</taxon>
        <taxon>Chlamydomonas</taxon>
    </lineage>
</organism>
<accession>A0A2K3DJH4</accession>
<dbReference type="EMBL" id="CM008968">
    <property type="protein sequence ID" value="PNW80671.1"/>
    <property type="molecule type" value="Genomic_DNA"/>
</dbReference>
<evidence type="ECO:0000256" key="1">
    <source>
        <dbReference type="SAM" id="MobiDB-lite"/>
    </source>
</evidence>
<gene>
    <name evidence="2" type="ORF">CHLRE_07g325745v5</name>
</gene>
<keyword evidence="3" id="KW-1185">Reference proteome</keyword>
<feature type="region of interest" description="Disordered" evidence="1">
    <location>
        <begin position="1"/>
        <end position="24"/>
    </location>
</feature>